<evidence type="ECO:0000313" key="2">
    <source>
        <dbReference type="EMBL" id="QHT09474.1"/>
    </source>
</evidence>
<accession>A0A6C0D062</accession>
<dbReference type="Pfam" id="PF00149">
    <property type="entry name" value="Metallophos"/>
    <property type="match status" value="1"/>
</dbReference>
<organism evidence="2">
    <name type="scientific">viral metagenome</name>
    <dbReference type="NCBI Taxonomy" id="1070528"/>
    <lineage>
        <taxon>unclassified sequences</taxon>
        <taxon>metagenomes</taxon>
        <taxon>organismal metagenomes</taxon>
    </lineage>
</organism>
<sequence>MLLKRFQTLVQYASDLHIERGFNRFIIPKKPYLLLAGDVGYPHTDSYKNFLLTVSGDFNKVFIIAGNHEYDKLSVAETDVVINDTCMMRNNLYYLQKDTHVLCADTRLQIAGCTLWSTYPKRRNQYHQDHVQWLDKTIREGKENSYVIATHHCPLPECVNPIIPQRIANYFVSDRSAILKQPNVVCWVHGHSHVNKKLFKYDKPILSNQYGNYKLPVKGYK</sequence>
<evidence type="ECO:0000259" key="1">
    <source>
        <dbReference type="Pfam" id="PF00149"/>
    </source>
</evidence>
<dbReference type="AlphaFoldDB" id="A0A6C0D062"/>
<reference evidence="2" key="1">
    <citation type="journal article" date="2020" name="Nature">
        <title>Giant virus diversity and host interactions through global metagenomics.</title>
        <authorList>
            <person name="Schulz F."/>
            <person name="Roux S."/>
            <person name="Paez-Espino D."/>
            <person name="Jungbluth S."/>
            <person name="Walsh D.A."/>
            <person name="Denef V.J."/>
            <person name="McMahon K.D."/>
            <person name="Konstantinidis K.T."/>
            <person name="Eloe-Fadrosh E.A."/>
            <person name="Kyrpides N.C."/>
            <person name="Woyke T."/>
        </authorList>
    </citation>
    <scope>NUCLEOTIDE SEQUENCE</scope>
    <source>
        <strain evidence="2">GVMAG-M-3300023174-102</strain>
    </source>
</reference>
<dbReference type="PANTHER" id="PTHR37844:SF2">
    <property type="entry name" value="SER_THR PROTEIN PHOSPHATASE SUPERFAMILY (AFU_ORTHOLOGUE AFUA_1G14840)"/>
    <property type="match status" value="1"/>
</dbReference>
<feature type="domain" description="Calcineurin-like phosphoesterase" evidence="1">
    <location>
        <begin position="18"/>
        <end position="194"/>
    </location>
</feature>
<dbReference type="InterPro" id="IPR029052">
    <property type="entry name" value="Metallo-depent_PP-like"/>
</dbReference>
<dbReference type="SUPFAM" id="SSF56300">
    <property type="entry name" value="Metallo-dependent phosphatases"/>
    <property type="match status" value="1"/>
</dbReference>
<protein>
    <recommendedName>
        <fullName evidence="1">Calcineurin-like phosphoesterase domain-containing protein</fullName>
    </recommendedName>
</protein>
<dbReference type="PANTHER" id="PTHR37844">
    <property type="entry name" value="SER/THR PROTEIN PHOSPHATASE SUPERFAMILY (AFU_ORTHOLOGUE AFUA_1G14840)"/>
    <property type="match status" value="1"/>
</dbReference>
<proteinExistence type="predicted"/>
<dbReference type="Gene3D" id="3.60.21.10">
    <property type="match status" value="1"/>
</dbReference>
<name>A0A6C0D062_9ZZZZ</name>
<dbReference type="InterPro" id="IPR004843">
    <property type="entry name" value="Calcineurin-like_PHP"/>
</dbReference>
<dbReference type="EMBL" id="MN739512">
    <property type="protein sequence ID" value="QHT09474.1"/>
    <property type="molecule type" value="Genomic_DNA"/>
</dbReference>
<dbReference type="GO" id="GO:0016787">
    <property type="term" value="F:hydrolase activity"/>
    <property type="evidence" value="ECO:0007669"/>
    <property type="project" value="InterPro"/>
</dbReference>